<proteinExistence type="predicted"/>
<evidence type="ECO:0000313" key="1">
    <source>
        <dbReference type="EMBL" id="KAJ9055698.1"/>
    </source>
</evidence>
<gene>
    <name evidence="1" type="ORF">DSO57_1001135</name>
</gene>
<evidence type="ECO:0000313" key="2">
    <source>
        <dbReference type="Proteomes" id="UP001165960"/>
    </source>
</evidence>
<name>A0ACC2RZZ6_9FUNG</name>
<organism evidence="1 2">
    <name type="scientific">Entomophthora muscae</name>
    <dbReference type="NCBI Taxonomy" id="34485"/>
    <lineage>
        <taxon>Eukaryota</taxon>
        <taxon>Fungi</taxon>
        <taxon>Fungi incertae sedis</taxon>
        <taxon>Zoopagomycota</taxon>
        <taxon>Entomophthoromycotina</taxon>
        <taxon>Entomophthoromycetes</taxon>
        <taxon>Entomophthorales</taxon>
        <taxon>Entomophthoraceae</taxon>
        <taxon>Entomophthora</taxon>
    </lineage>
</organism>
<protein>
    <submittedName>
        <fullName evidence="1">Uncharacterized protein</fullName>
    </submittedName>
</protein>
<accession>A0ACC2RZZ6</accession>
<sequence length="401" mass="43678">MPTSTQQSVSFRINPPAAPATQTAQNPENPLPSPPAKAAPSKERVDWNDEMINSLLNFYEEHKGTFHSSTVSTFFTELSEKLGIPGNRISEKFIRLKHQYRVTADNLNKKGGMNPDSIIYKRMDKLFASSKTSPAASVPVSISVSKDISTESTPSIIKTVPAPSNIPSTITGSAISMPISAPNPPANGGMNKIVFSSGRGKDSAISISSKPISISNGNSVITPTPLPPAPKPSFTELSQFTHNFSSKEIHCPPIQSAPQPAPAETSMLFSVTTPLMAPITAINAYTTAPTHIIPTLPTLPPPAPHSTETLNISPLPVVPSSPDELSLRREEAMLQKIKHDHELELRKQEHEHAIRMRQLDLAERELSYKEAKLALRREKLKRRWASPTLEPASSRNDGPHN</sequence>
<dbReference type="EMBL" id="QTSX02006392">
    <property type="protein sequence ID" value="KAJ9055698.1"/>
    <property type="molecule type" value="Genomic_DNA"/>
</dbReference>
<keyword evidence="2" id="KW-1185">Reference proteome</keyword>
<comment type="caution">
    <text evidence="1">The sequence shown here is derived from an EMBL/GenBank/DDBJ whole genome shotgun (WGS) entry which is preliminary data.</text>
</comment>
<reference evidence="1" key="1">
    <citation type="submission" date="2022-04" db="EMBL/GenBank/DDBJ databases">
        <title>Genome of the entomopathogenic fungus Entomophthora muscae.</title>
        <authorList>
            <person name="Elya C."/>
            <person name="Lovett B.R."/>
            <person name="Lee E."/>
            <person name="Macias A.M."/>
            <person name="Hajek A.E."/>
            <person name="De Bivort B.L."/>
            <person name="Kasson M.T."/>
            <person name="De Fine Licht H.H."/>
            <person name="Stajich J.E."/>
        </authorList>
    </citation>
    <scope>NUCLEOTIDE SEQUENCE</scope>
    <source>
        <strain evidence="1">Berkeley</strain>
    </source>
</reference>
<dbReference type="Proteomes" id="UP001165960">
    <property type="component" value="Unassembled WGS sequence"/>
</dbReference>